<sequence>MEEGEGLFVQSDEESDYDEPATKRVKIEEDSDLELNESDWEDVFLDNIADPAPSEFSITIQQNDVDHQKKKG</sequence>
<dbReference type="EMBL" id="JABWAD010000016">
    <property type="protein sequence ID" value="KAF6071356.1"/>
    <property type="molecule type" value="Genomic_DNA"/>
</dbReference>
<accession>A0A8H6C3M7</accession>
<organism evidence="2 3">
    <name type="scientific">Candida albicans</name>
    <name type="common">Yeast</name>
    <dbReference type="NCBI Taxonomy" id="5476"/>
    <lineage>
        <taxon>Eukaryota</taxon>
        <taxon>Fungi</taxon>
        <taxon>Dikarya</taxon>
        <taxon>Ascomycota</taxon>
        <taxon>Saccharomycotina</taxon>
        <taxon>Pichiomycetes</taxon>
        <taxon>Debaryomycetaceae</taxon>
        <taxon>Candida/Lodderomyces clade</taxon>
        <taxon>Candida</taxon>
    </lineage>
</organism>
<protein>
    <submittedName>
        <fullName evidence="2">Uncharacterized protein</fullName>
    </submittedName>
</protein>
<dbReference type="AlphaFoldDB" id="A0A8H6C3M7"/>
<evidence type="ECO:0000313" key="2">
    <source>
        <dbReference type="EMBL" id="KAF6071356.1"/>
    </source>
</evidence>
<evidence type="ECO:0000313" key="3">
    <source>
        <dbReference type="Proteomes" id="UP000536275"/>
    </source>
</evidence>
<feature type="compositionally biased region" description="Acidic residues" evidence="1">
    <location>
        <begin position="1"/>
        <end position="19"/>
    </location>
</feature>
<feature type="region of interest" description="Disordered" evidence="1">
    <location>
        <begin position="1"/>
        <end position="22"/>
    </location>
</feature>
<name>A0A8H6C3M7_CANAX</name>
<reference evidence="2 3" key="1">
    <citation type="submission" date="2020-03" db="EMBL/GenBank/DDBJ databases">
        <title>FDA dAtabase for Regulatory Grade micrObial Sequences (FDA-ARGOS): Supporting development and validation of Infectious Disease Dx tests.</title>
        <authorList>
            <person name="Campos J."/>
            <person name="Goldberg B."/>
            <person name="Tallon L."/>
            <person name="Sadzewicz L."/>
            <person name="Vavikolanu K."/>
            <person name="Mehta A."/>
            <person name="Aluvathingal J."/>
            <person name="Nadendla S."/>
            <person name="Nandy P."/>
            <person name="Geyer C."/>
            <person name="Yan Y."/>
            <person name="Sichtig H."/>
        </authorList>
    </citation>
    <scope>NUCLEOTIDE SEQUENCE [LARGE SCALE GENOMIC DNA]</scope>
    <source>
        <strain evidence="2 3">FDAARGOS_656</strain>
    </source>
</reference>
<dbReference type="Proteomes" id="UP000536275">
    <property type="component" value="Unassembled WGS sequence"/>
</dbReference>
<evidence type="ECO:0000256" key="1">
    <source>
        <dbReference type="SAM" id="MobiDB-lite"/>
    </source>
</evidence>
<gene>
    <name evidence="2" type="ORF">FOB64_001102</name>
</gene>
<comment type="caution">
    <text evidence="2">The sequence shown here is derived from an EMBL/GenBank/DDBJ whole genome shotgun (WGS) entry which is preliminary data.</text>
</comment>
<proteinExistence type="predicted"/>